<evidence type="ECO:0000256" key="4">
    <source>
        <dbReference type="PROSITE-ProRule" id="PRU00325"/>
    </source>
</evidence>
<dbReference type="GO" id="GO:0008270">
    <property type="term" value="F:zinc ion binding"/>
    <property type="evidence" value="ECO:0007669"/>
    <property type="project" value="UniProtKB-KW"/>
</dbReference>
<dbReference type="Pfam" id="PF04434">
    <property type="entry name" value="SWIM"/>
    <property type="match status" value="1"/>
</dbReference>
<dbReference type="EMBL" id="JAUESC010000004">
    <property type="protein sequence ID" value="KAK0594789.1"/>
    <property type="molecule type" value="Genomic_DNA"/>
</dbReference>
<dbReference type="SMART" id="SM00575">
    <property type="entry name" value="ZnF_PMZ"/>
    <property type="match status" value="1"/>
</dbReference>
<evidence type="ECO:0000256" key="1">
    <source>
        <dbReference type="ARBA" id="ARBA00022723"/>
    </source>
</evidence>
<accession>A0AA39VQF6</accession>
<organism evidence="7 8">
    <name type="scientific">Acer saccharum</name>
    <name type="common">Sugar maple</name>
    <dbReference type="NCBI Taxonomy" id="4024"/>
    <lineage>
        <taxon>Eukaryota</taxon>
        <taxon>Viridiplantae</taxon>
        <taxon>Streptophyta</taxon>
        <taxon>Embryophyta</taxon>
        <taxon>Tracheophyta</taxon>
        <taxon>Spermatophyta</taxon>
        <taxon>Magnoliopsida</taxon>
        <taxon>eudicotyledons</taxon>
        <taxon>Gunneridae</taxon>
        <taxon>Pentapetalae</taxon>
        <taxon>rosids</taxon>
        <taxon>malvids</taxon>
        <taxon>Sapindales</taxon>
        <taxon>Sapindaceae</taxon>
        <taxon>Hippocastanoideae</taxon>
        <taxon>Acereae</taxon>
        <taxon>Acer</taxon>
    </lineage>
</organism>
<evidence type="ECO:0000256" key="2">
    <source>
        <dbReference type="ARBA" id="ARBA00022771"/>
    </source>
</evidence>
<evidence type="ECO:0000256" key="5">
    <source>
        <dbReference type="SAM" id="MobiDB-lite"/>
    </source>
</evidence>
<feature type="compositionally biased region" description="Basic residues" evidence="5">
    <location>
        <begin position="579"/>
        <end position="593"/>
    </location>
</feature>
<keyword evidence="3" id="KW-0862">Zinc</keyword>
<keyword evidence="1" id="KW-0479">Metal-binding</keyword>
<feature type="region of interest" description="Disordered" evidence="5">
    <location>
        <begin position="574"/>
        <end position="599"/>
    </location>
</feature>
<feature type="domain" description="SWIM-type" evidence="6">
    <location>
        <begin position="500"/>
        <end position="531"/>
    </location>
</feature>
<dbReference type="InterPro" id="IPR007527">
    <property type="entry name" value="Znf_SWIM"/>
</dbReference>
<proteinExistence type="predicted"/>
<evidence type="ECO:0000313" key="8">
    <source>
        <dbReference type="Proteomes" id="UP001168877"/>
    </source>
</evidence>
<dbReference type="Pfam" id="PF03108">
    <property type="entry name" value="DBD_Tnp_Mut"/>
    <property type="match status" value="1"/>
</dbReference>
<dbReference type="PANTHER" id="PTHR31973:SF187">
    <property type="entry name" value="MUTATOR TRANSPOSASE MUDRA PROTEIN"/>
    <property type="match status" value="1"/>
</dbReference>
<dbReference type="InterPro" id="IPR004332">
    <property type="entry name" value="Transposase_MuDR"/>
</dbReference>
<dbReference type="Proteomes" id="UP001168877">
    <property type="component" value="Unassembled WGS sequence"/>
</dbReference>
<name>A0AA39VQF6_ACESA</name>
<dbReference type="InterPro" id="IPR006564">
    <property type="entry name" value="Znf_PMZ"/>
</dbReference>
<sequence length="630" mass="71850">MDKVRFIVLYGGEWIKSGEKFKYQYGMSKIISVSRETSYESLHDIISRLVEANRNESSIKMKFIFNSPEVLAPFEVVNDDDVQVFLCENSDVNTRTSLCVTVDRKRRIIPTTQGPDNELVNEDIANVFESDNGNGVGLDNIHESLLSPNDFQNVDVFSIGVDNDDEARDSRPSTSEVPLRRSRVARSQAIGIKSSRIHGSYTSLESVVNNVKEVGVGDLFPSKEELHMKMQLLAIGNHFQFKVKKSTKTLLVMSCIVEDCKWRVRATKLNDCESFRIRKYSPDHTCSLDTLHFDHRQASSKLIGHCIKSKFEGTSQSYRLNDIIDDVKKQCGMTLGYNKAWRAREVALGLARGSPDDSFTILPSYCHMLELKNPGTIMAQIRGIDASVAQYLIEADPTKWARSHFDGRRYCIMTTNIAECLNGILKDARELPITKLVEHIRGLLQKWFWERREAAAKMSTPMTKWAEKKLRRRSNKSRCYRVHPINLYEHHVIDGYLNGFVNLIEKTCTCRKFQLDQLPCRHAFAACNLRRSSCYDYCSHYYHKETLATAYGSSIYPVGPMEEWDVPDDIQSRVVLPPKGRKPRGRPAKKRKPSRGEEIVQRKCGRCGVVGHNRQKCKAPIPLSDHNGNP</sequence>
<comment type="caution">
    <text evidence="7">The sequence shown here is derived from an EMBL/GenBank/DDBJ whole genome shotgun (WGS) entry which is preliminary data.</text>
</comment>
<gene>
    <name evidence="7" type="ORF">LWI29_000551</name>
</gene>
<keyword evidence="8" id="KW-1185">Reference proteome</keyword>
<reference evidence="7" key="1">
    <citation type="journal article" date="2022" name="Plant J.">
        <title>Strategies of tolerance reflected in two North American maple genomes.</title>
        <authorList>
            <person name="McEvoy S.L."/>
            <person name="Sezen U.U."/>
            <person name="Trouern-Trend A."/>
            <person name="McMahon S.M."/>
            <person name="Schaberg P.G."/>
            <person name="Yang J."/>
            <person name="Wegrzyn J.L."/>
            <person name="Swenson N.G."/>
        </authorList>
    </citation>
    <scope>NUCLEOTIDE SEQUENCE</scope>
    <source>
        <strain evidence="7">NS2018</strain>
    </source>
</reference>
<evidence type="ECO:0000259" key="6">
    <source>
        <dbReference type="PROSITE" id="PS50966"/>
    </source>
</evidence>
<dbReference type="PANTHER" id="PTHR31973">
    <property type="entry name" value="POLYPROTEIN, PUTATIVE-RELATED"/>
    <property type="match status" value="1"/>
</dbReference>
<evidence type="ECO:0000256" key="3">
    <source>
        <dbReference type="ARBA" id="ARBA00022833"/>
    </source>
</evidence>
<keyword evidence="2 4" id="KW-0863">Zinc-finger</keyword>
<reference evidence="7" key="2">
    <citation type="submission" date="2023-06" db="EMBL/GenBank/DDBJ databases">
        <authorList>
            <person name="Swenson N.G."/>
            <person name="Wegrzyn J.L."/>
            <person name="Mcevoy S.L."/>
        </authorList>
    </citation>
    <scope>NUCLEOTIDE SEQUENCE</scope>
    <source>
        <strain evidence="7">NS2018</strain>
        <tissue evidence="7">Leaf</tissue>
    </source>
</reference>
<dbReference type="PROSITE" id="PS50966">
    <property type="entry name" value="ZF_SWIM"/>
    <property type="match status" value="1"/>
</dbReference>
<protein>
    <recommendedName>
        <fullName evidence="6">SWIM-type domain-containing protein</fullName>
    </recommendedName>
</protein>
<evidence type="ECO:0000313" key="7">
    <source>
        <dbReference type="EMBL" id="KAK0594789.1"/>
    </source>
</evidence>
<dbReference type="AlphaFoldDB" id="A0AA39VQF6"/>